<protein>
    <recommendedName>
        <fullName evidence="3">DUF6535 domain-containing protein</fullName>
    </recommendedName>
</protein>
<feature type="transmembrane region" description="Helical" evidence="2">
    <location>
        <begin position="273"/>
        <end position="297"/>
    </location>
</feature>
<name>A0A8H6Y060_9AGAR</name>
<proteinExistence type="predicted"/>
<accession>A0A8H6Y060</accession>
<dbReference type="OrthoDB" id="3247591at2759"/>
<reference evidence="4" key="1">
    <citation type="submission" date="2020-05" db="EMBL/GenBank/DDBJ databases">
        <title>Mycena genomes resolve the evolution of fungal bioluminescence.</title>
        <authorList>
            <person name="Tsai I.J."/>
        </authorList>
    </citation>
    <scope>NUCLEOTIDE SEQUENCE</scope>
    <source>
        <strain evidence="4">CCC161011</strain>
    </source>
</reference>
<keyword evidence="5" id="KW-1185">Reference proteome</keyword>
<feature type="transmembrane region" description="Helical" evidence="2">
    <location>
        <begin position="187"/>
        <end position="209"/>
    </location>
</feature>
<evidence type="ECO:0000313" key="5">
    <source>
        <dbReference type="Proteomes" id="UP000620124"/>
    </source>
</evidence>
<evidence type="ECO:0000256" key="1">
    <source>
        <dbReference type="SAM" id="MobiDB-lite"/>
    </source>
</evidence>
<feature type="region of interest" description="Disordered" evidence="1">
    <location>
        <begin position="1"/>
        <end position="49"/>
    </location>
</feature>
<evidence type="ECO:0000256" key="2">
    <source>
        <dbReference type="SAM" id="Phobius"/>
    </source>
</evidence>
<keyword evidence="2" id="KW-0472">Membrane</keyword>
<dbReference type="InterPro" id="IPR045338">
    <property type="entry name" value="DUF6535"/>
</dbReference>
<evidence type="ECO:0000313" key="4">
    <source>
        <dbReference type="EMBL" id="KAF7349964.1"/>
    </source>
</evidence>
<keyword evidence="2" id="KW-0812">Transmembrane</keyword>
<sequence>MSPSPTPSETPAPGDAPSLGEPILAQEAAVTGDEGPSEGAIPGSSRENTDRLVGAINDLSASLTAELEGVKRAVEALKQQPQSPDKKIAFWTVYKTLADEFDKELQEKYGADLDTSLIYAGLFSAVSSAFIIQIQPELQPHPNATAQALIALLAQNITAFPSALLPLGVSISSSTSPPTMVVISQTILYFSLFATLGAALLAVLAKQWLLHYNSARERGTIEERGLERQRKVDGMRRWGFDLVMQVFPLLLQFALLLFATALSIYLWTINHAISAITIALTGLGSILYAVMIISAVASPDSPFQTSLSFLLKIILGQLQKFPVPVRWCQFVKNAWKLVQDALGQTRTVFSQCWGVCSGAMTQITPLLPQVQTFKPREPMPVPVFDPPESFSKESSAVVWALETSTNPKLVEIAAEIVPELQWPPNLDVRPALKRLDDTFRSCTIDRWGIREGMMSRAMTCIRAFWILDMITEDDQRTPELWTCDLGDLFTTDEDLASLEFWTRRPLDFNYGAAPMTPWSLRFISAQNPPRGDAEDSN</sequence>
<dbReference type="Pfam" id="PF20153">
    <property type="entry name" value="DUF6535"/>
    <property type="match status" value="1"/>
</dbReference>
<dbReference type="AlphaFoldDB" id="A0A8H6Y060"/>
<feature type="transmembrane region" description="Helical" evidence="2">
    <location>
        <begin position="117"/>
        <end position="134"/>
    </location>
</feature>
<organism evidence="4 5">
    <name type="scientific">Mycena venus</name>
    <dbReference type="NCBI Taxonomy" id="2733690"/>
    <lineage>
        <taxon>Eukaryota</taxon>
        <taxon>Fungi</taxon>
        <taxon>Dikarya</taxon>
        <taxon>Basidiomycota</taxon>
        <taxon>Agaricomycotina</taxon>
        <taxon>Agaricomycetes</taxon>
        <taxon>Agaricomycetidae</taxon>
        <taxon>Agaricales</taxon>
        <taxon>Marasmiineae</taxon>
        <taxon>Mycenaceae</taxon>
        <taxon>Mycena</taxon>
    </lineage>
</organism>
<dbReference type="EMBL" id="JACAZI010000010">
    <property type="protein sequence ID" value="KAF7349964.1"/>
    <property type="molecule type" value="Genomic_DNA"/>
</dbReference>
<feature type="domain" description="DUF6535" evidence="3">
    <location>
        <begin position="91"/>
        <end position="268"/>
    </location>
</feature>
<keyword evidence="2" id="KW-1133">Transmembrane helix</keyword>
<feature type="transmembrane region" description="Helical" evidence="2">
    <location>
        <begin position="146"/>
        <end position="167"/>
    </location>
</feature>
<gene>
    <name evidence="4" type="ORF">MVEN_01297600</name>
</gene>
<dbReference type="Proteomes" id="UP000620124">
    <property type="component" value="Unassembled WGS sequence"/>
</dbReference>
<feature type="compositionally biased region" description="Pro residues" evidence="1">
    <location>
        <begin position="1"/>
        <end position="10"/>
    </location>
</feature>
<comment type="caution">
    <text evidence="4">The sequence shown here is derived from an EMBL/GenBank/DDBJ whole genome shotgun (WGS) entry which is preliminary data.</text>
</comment>
<evidence type="ECO:0000259" key="3">
    <source>
        <dbReference type="Pfam" id="PF20153"/>
    </source>
</evidence>
<feature type="transmembrane region" description="Helical" evidence="2">
    <location>
        <begin position="238"/>
        <end position="267"/>
    </location>
</feature>